<evidence type="ECO:0000313" key="4">
    <source>
        <dbReference type="Proteomes" id="UP001257948"/>
    </source>
</evidence>
<sequence length="436" mass="46424">MTNTTNGHPPAPARTSLFRAAPLPEPPDVPSSWPDRASRLKDQASALNTLIREDLSHGRALVFLLCAALVTLVAGLVPAMVIDAADSEPDNSTDVAVAVVLGVVMLAVLAVPALFVLRAFRKRSTKRFELLKKWAAVDRGHDSDFPTRYGTRGYPHGRFFYGAVVLALVLILGAALLSDLSDPTALGLLPSLVVAGLFSWGPVRKYAQRYSWSEHERVIRARARRRELHRTHLAQSTASGSPTTYLAGTRIHPILLYAALFGPAVIVTLVFVVARPKNALGLVLAGLVALAILVIGLPKVLLMRRRERAELDSATSSLASAFTNGTMTHPVRYGLGESDSRTAVTSTASSWDHGPSRTGVLAVDSGVLRLRGMDGATLDLPITDVQGAVYFSSGVAWVPASVDVLLRSGEAIEFRSPAARAITDALVGNGVPVTTA</sequence>
<evidence type="ECO:0000256" key="1">
    <source>
        <dbReference type="SAM" id="MobiDB-lite"/>
    </source>
</evidence>
<keyword evidence="4" id="KW-1185">Reference proteome</keyword>
<name>A0ABU3LY93_9ACTN</name>
<organism evidence="3 4">
    <name type="scientific">Streptomyces justiciae</name>
    <dbReference type="NCBI Taxonomy" id="2780140"/>
    <lineage>
        <taxon>Bacteria</taxon>
        <taxon>Bacillati</taxon>
        <taxon>Actinomycetota</taxon>
        <taxon>Actinomycetes</taxon>
        <taxon>Kitasatosporales</taxon>
        <taxon>Streptomycetaceae</taxon>
        <taxon>Streptomyces</taxon>
    </lineage>
</organism>
<evidence type="ECO:0000313" key="3">
    <source>
        <dbReference type="EMBL" id="MDT7843746.1"/>
    </source>
</evidence>
<accession>A0ABU3LY93</accession>
<dbReference type="Proteomes" id="UP001257948">
    <property type="component" value="Unassembled WGS sequence"/>
</dbReference>
<feature type="transmembrane region" description="Helical" evidence="2">
    <location>
        <begin position="184"/>
        <end position="203"/>
    </location>
</feature>
<reference evidence="4" key="1">
    <citation type="submission" date="2023-07" db="EMBL/GenBank/DDBJ databases">
        <title>Draft genome sequence of the endophytic actinobacterium Streptomyces justiciae WPN32, a potential antibiotic producer.</title>
        <authorList>
            <person name="Yasawong M."/>
            <person name="Pana W."/>
            <person name="Ganta P."/>
            <person name="Santapan N."/>
            <person name="Songngamsuk T."/>
            <person name="Phatcharaharikarn M."/>
            <person name="Kerdtoob S."/>
            <person name="Nantapong N."/>
        </authorList>
    </citation>
    <scope>NUCLEOTIDE SEQUENCE [LARGE SCALE GENOMIC DNA]</scope>
    <source>
        <strain evidence="4">WPN32</strain>
    </source>
</reference>
<gene>
    <name evidence="3" type="ORF">RQC66_23785</name>
</gene>
<keyword evidence="2" id="KW-1133">Transmembrane helix</keyword>
<keyword evidence="2" id="KW-0812">Transmembrane</keyword>
<comment type="caution">
    <text evidence="3">The sequence shown here is derived from an EMBL/GenBank/DDBJ whole genome shotgun (WGS) entry which is preliminary data.</text>
</comment>
<dbReference type="EMBL" id="JAVTLL010000016">
    <property type="protein sequence ID" value="MDT7843746.1"/>
    <property type="molecule type" value="Genomic_DNA"/>
</dbReference>
<feature type="transmembrane region" description="Helical" evidence="2">
    <location>
        <begin position="95"/>
        <end position="117"/>
    </location>
</feature>
<evidence type="ECO:0000256" key="2">
    <source>
        <dbReference type="SAM" id="Phobius"/>
    </source>
</evidence>
<dbReference type="RefSeq" id="WP_314203226.1">
    <property type="nucleotide sequence ID" value="NZ_JAVTLL010000016.1"/>
</dbReference>
<feature type="transmembrane region" description="Helical" evidence="2">
    <location>
        <begin position="60"/>
        <end position="83"/>
    </location>
</feature>
<feature type="transmembrane region" description="Helical" evidence="2">
    <location>
        <begin position="254"/>
        <end position="274"/>
    </location>
</feature>
<protein>
    <submittedName>
        <fullName evidence="3">Uncharacterized protein</fullName>
    </submittedName>
</protein>
<proteinExistence type="predicted"/>
<keyword evidence="2" id="KW-0472">Membrane</keyword>
<feature type="transmembrane region" description="Helical" evidence="2">
    <location>
        <begin position="159"/>
        <end position="178"/>
    </location>
</feature>
<feature type="region of interest" description="Disordered" evidence="1">
    <location>
        <begin position="1"/>
        <end position="35"/>
    </location>
</feature>
<feature type="transmembrane region" description="Helical" evidence="2">
    <location>
        <begin position="280"/>
        <end position="302"/>
    </location>
</feature>